<evidence type="ECO:0000313" key="4">
    <source>
        <dbReference type="Proteomes" id="UP000001861"/>
    </source>
</evidence>
<feature type="region of interest" description="Disordered" evidence="1">
    <location>
        <begin position="563"/>
        <end position="593"/>
    </location>
</feature>
<feature type="domain" description="Phosphatidate phosphatase APP1 catalytic" evidence="2">
    <location>
        <begin position="380"/>
        <end position="531"/>
    </location>
</feature>
<dbReference type="EMBL" id="AACS02000007">
    <property type="protein sequence ID" value="EAU90117.2"/>
    <property type="molecule type" value="Genomic_DNA"/>
</dbReference>
<organism evidence="3 4">
    <name type="scientific">Coprinopsis cinerea (strain Okayama-7 / 130 / ATCC MYA-4618 / FGSC 9003)</name>
    <name type="common">Inky cap fungus</name>
    <name type="synonym">Hormographiella aspergillata</name>
    <dbReference type="NCBI Taxonomy" id="240176"/>
    <lineage>
        <taxon>Eukaryota</taxon>
        <taxon>Fungi</taxon>
        <taxon>Dikarya</taxon>
        <taxon>Basidiomycota</taxon>
        <taxon>Agaricomycotina</taxon>
        <taxon>Agaricomycetes</taxon>
        <taxon>Agaricomycetidae</taxon>
        <taxon>Agaricales</taxon>
        <taxon>Agaricineae</taxon>
        <taxon>Psathyrellaceae</taxon>
        <taxon>Coprinopsis</taxon>
    </lineage>
</organism>
<comment type="caution">
    <text evidence="3">The sequence shown here is derived from an EMBL/GenBank/DDBJ whole genome shotgun (WGS) entry which is preliminary data.</text>
</comment>
<accession>A8NA52</accession>
<keyword evidence="4" id="KW-1185">Reference proteome</keyword>
<feature type="compositionally biased region" description="Polar residues" evidence="1">
    <location>
        <begin position="355"/>
        <end position="366"/>
    </location>
</feature>
<feature type="region of interest" description="Disordered" evidence="1">
    <location>
        <begin position="653"/>
        <end position="739"/>
    </location>
</feature>
<feature type="compositionally biased region" description="Polar residues" evidence="1">
    <location>
        <begin position="563"/>
        <end position="579"/>
    </location>
</feature>
<feature type="compositionally biased region" description="Low complexity" evidence="1">
    <location>
        <begin position="761"/>
        <end position="778"/>
    </location>
</feature>
<dbReference type="PANTHER" id="PTHR28208">
    <property type="entry name" value="PHOSPHATIDATE PHOSPHATASE APP1"/>
    <property type="match status" value="1"/>
</dbReference>
<feature type="compositionally biased region" description="Polar residues" evidence="1">
    <location>
        <begin position="663"/>
        <end position="672"/>
    </location>
</feature>
<dbReference type="InterPro" id="IPR019236">
    <property type="entry name" value="APP1_cat"/>
</dbReference>
<evidence type="ECO:0000313" key="3">
    <source>
        <dbReference type="EMBL" id="EAU90117.2"/>
    </source>
</evidence>
<dbReference type="AlphaFoldDB" id="A8NA52"/>
<feature type="region of interest" description="Disordered" evidence="1">
    <location>
        <begin position="108"/>
        <end position="129"/>
    </location>
</feature>
<feature type="region of interest" description="Disordered" evidence="1">
    <location>
        <begin position="614"/>
        <end position="639"/>
    </location>
</feature>
<protein>
    <recommendedName>
        <fullName evidence="2">Phosphatidate phosphatase APP1 catalytic domain-containing protein</fullName>
    </recommendedName>
</protein>
<dbReference type="InParanoid" id="A8NA52"/>
<dbReference type="Proteomes" id="UP000001861">
    <property type="component" value="Unassembled WGS sequence"/>
</dbReference>
<dbReference type="PANTHER" id="PTHR28208:SF3">
    <property type="entry name" value="PHOSPHATIDATE PHOSPHATASE APP1"/>
    <property type="match status" value="1"/>
</dbReference>
<dbReference type="OMA" id="QSWKEWA"/>
<dbReference type="Pfam" id="PF09949">
    <property type="entry name" value="APP1_cat"/>
    <property type="match status" value="1"/>
</dbReference>
<dbReference type="eggNOG" id="ENOG502QT5E">
    <property type="taxonomic scope" value="Eukaryota"/>
</dbReference>
<dbReference type="OrthoDB" id="2117591at2759"/>
<name>A8NA52_COPC7</name>
<dbReference type="KEGG" id="cci:CC1G_12228"/>
<gene>
    <name evidence="3" type="ORF">CC1G_12228</name>
</gene>
<feature type="region of interest" description="Disordered" evidence="1">
    <location>
        <begin position="752"/>
        <end position="786"/>
    </location>
</feature>
<feature type="compositionally biased region" description="Low complexity" evidence="1">
    <location>
        <begin position="108"/>
        <end position="123"/>
    </location>
</feature>
<dbReference type="GO" id="GO:0008195">
    <property type="term" value="F:phosphatidate phosphatase activity"/>
    <property type="evidence" value="ECO:0007669"/>
    <property type="project" value="InterPro"/>
</dbReference>
<dbReference type="HOGENOM" id="CLU_017236_0_0_1"/>
<dbReference type="GeneID" id="6008174"/>
<dbReference type="InterPro" id="IPR052935">
    <property type="entry name" value="Mg2+_PAP"/>
</dbReference>
<evidence type="ECO:0000259" key="2">
    <source>
        <dbReference type="Pfam" id="PF09949"/>
    </source>
</evidence>
<dbReference type="VEuPathDB" id="FungiDB:CC1G_12228"/>
<feature type="region of interest" description="Disordered" evidence="1">
    <location>
        <begin position="328"/>
        <end position="366"/>
    </location>
</feature>
<dbReference type="GO" id="GO:0030479">
    <property type="term" value="C:actin cortical patch"/>
    <property type="evidence" value="ECO:0007669"/>
    <property type="project" value="TreeGrafter"/>
</dbReference>
<feature type="compositionally biased region" description="Low complexity" evidence="1">
    <location>
        <begin position="679"/>
        <end position="695"/>
    </location>
</feature>
<dbReference type="RefSeq" id="XP_001831708.2">
    <property type="nucleotide sequence ID" value="XM_001831656.2"/>
</dbReference>
<feature type="compositionally biased region" description="Polar residues" evidence="1">
    <location>
        <begin position="614"/>
        <end position="632"/>
    </location>
</feature>
<feature type="compositionally biased region" description="Low complexity" evidence="1">
    <location>
        <begin position="336"/>
        <end position="349"/>
    </location>
</feature>
<reference evidence="3 4" key="1">
    <citation type="journal article" date="2010" name="Proc. Natl. Acad. Sci. U.S.A.">
        <title>Insights into evolution of multicellular fungi from the assembled chromosomes of the mushroom Coprinopsis cinerea (Coprinus cinereus).</title>
        <authorList>
            <person name="Stajich J.E."/>
            <person name="Wilke S.K."/>
            <person name="Ahren D."/>
            <person name="Au C.H."/>
            <person name="Birren B.W."/>
            <person name="Borodovsky M."/>
            <person name="Burns C."/>
            <person name="Canback B."/>
            <person name="Casselton L.A."/>
            <person name="Cheng C.K."/>
            <person name="Deng J."/>
            <person name="Dietrich F.S."/>
            <person name="Fargo D.C."/>
            <person name="Farman M.L."/>
            <person name="Gathman A.C."/>
            <person name="Goldberg J."/>
            <person name="Guigo R."/>
            <person name="Hoegger P.J."/>
            <person name="Hooker J.B."/>
            <person name="Huggins A."/>
            <person name="James T.Y."/>
            <person name="Kamada T."/>
            <person name="Kilaru S."/>
            <person name="Kodira C."/>
            <person name="Kues U."/>
            <person name="Kupfer D."/>
            <person name="Kwan H.S."/>
            <person name="Lomsadze A."/>
            <person name="Li W."/>
            <person name="Lilly W.W."/>
            <person name="Ma L.J."/>
            <person name="Mackey A.J."/>
            <person name="Manning G."/>
            <person name="Martin F."/>
            <person name="Muraguchi H."/>
            <person name="Natvig D.O."/>
            <person name="Palmerini H."/>
            <person name="Ramesh M.A."/>
            <person name="Rehmeyer C.J."/>
            <person name="Roe B.A."/>
            <person name="Shenoy N."/>
            <person name="Stanke M."/>
            <person name="Ter-Hovhannisyan V."/>
            <person name="Tunlid A."/>
            <person name="Velagapudi R."/>
            <person name="Vision T.J."/>
            <person name="Zeng Q."/>
            <person name="Zolan M.E."/>
            <person name="Pukkila P.J."/>
        </authorList>
    </citation>
    <scope>NUCLEOTIDE SEQUENCE [LARGE SCALE GENOMIC DNA]</scope>
    <source>
        <strain evidence="4">Okayama-7 / 130 / ATCC MYA-4618 / FGSC 9003</strain>
    </source>
</reference>
<evidence type="ECO:0000256" key="1">
    <source>
        <dbReference type="SAM" id="MobiDB-lite"/>
    </source>
</evidence>
<proteinExistence type="predicted"/>
<sequence length="853" mass="92647">MSAINQVNGVYASSAGRGISATSPGYSATSDVTEVITLFPGWAAKRYDNQAPAETLEPNAPRPFQVEVFASGYAISYRNRDNMSRSHRAFIRLAKGFASLPKLVSEAASATPTPPSSNSSSPPINDPRLSMSRSTEELLANAHLPPRPEEMDAAYNIAYLEENGELPAPDRGALNTADLTLRQPPPDPALMPARSETPMRQETSAGEAIANLTSEAITKLHANLEARLKPFWSSVVVGRTVRLHLFASPRNNPTAPSGISEDDASHEYNIPLDTVEVTTDNDGSFQARFVVDWDKLCCHPRGLHIAFGHGHDSGLEHEVVVVAELLEPPSPEQRGPPVTYTTYSSSRSPTKAKPTVTSTDSTGASTRKTNIHIPITHSPIRVISDIDDTVKKSEVLGGARSVFYNVFAKELEECVVPGMGEWYTKMWKNGVRFHYVSNGPFEYTSVLNEFFPLAQLPPGSFKLKSYARRSLFNGLMTTAAGRKRAGVEEVLDSFPDSRFFLIGDSGEQDLELYADLTRQRPNNILGVFIRDVSTIEGVTDPIDDPTGGLALIARATRSTVGLSSESQANLASETDSTFSNDRDAGIYGQGQRRPSVARSVSSLLASAVGKRSGSISSLWSRDSTPNNVQAQGQDGYFDSDSVWETRKLSDALHEEPEDMATPQIAQSTSSGQGQVGDANPTPRMNSTPTMTPSSTIKQSSSAGQFITEPPKATPPPSLHGRRRRGSTKSSRSLANSENGGVGVALADIATRRSQRTGDAASSISTSSSSSSRFSYDGSDPNDPSAGHAFKARFERVTRQMNTAVTVEDRRRAELQLRVWQARTVMPDWVVLRVFRHPEECVEAQEILDRELEN</sequence>